<dbReference type="Pfam" id="PF00107">
    <property type="entry name" value="ADH_zinc_N"/>
    <property type="match status" value="1"/>
</dbReference>
<dbReference type="Gene3D" id="3.40.50.720">
    <property type="entry name" value="NAD(P)-binding Rossmann-like Domain"/>
    <property type="match status" value="1"/>
</dbReference>
<evidence type="ECO:0000313" key="6">
    <source>
        <dbReference type="Proteomes" id="UP001390339"/>
    </source>
</evidence>
<comment type="similarity">
    <text evidence="1">Belongs to the zinc-containing alcohol dehydrogenase family.</text>
</comment>
<dbReference type="SMART" id="SM00829">
    <property type="entry name" value="PKS_ER"/>
    <property type="match status" value="1"/>
</dbReference>
<organism evidence="5 6">
    <name type="scientific">Apiospora arundinis</name>
    <dbReference type="NCBI Taxonomy" id="335852"/>
    <lineage>
        <taxon>Eukaryota</taxon>
        <taxon>Fungi</taxon>
        <taxon>Dikarya</taxon>
        <taxon>Ascomycota</taxon>
        <taxon>Pezizomycotina</taxon>
        <taxon>Sordariomycetes</taxon>
        <taxon>Xylariomycetidae</taxon>
        <taxon>Amphisphaeriales</taxon>
        <taxon>Apiosporaceae</taxon>
        <taxon>Apiospora</taxon>
    </lineage>
</organism>
<comment type="caution">
    <text evidence="5">The sequence shown here is derived from an EMBL/GenBank/DDBJ whole genome shotgun (WGS) entry which is preliminary data.</text>
</comment>
<name>A0ABR2IAG4_9PEZI</name>
<dbReference type="Pfam" id="PF08240">
    <property type="entry name" value="ADH_N"/>
    <property type="match status" value="1"/>
</dbReference>
<feature type="domain" description="Enoyl reductase (ER)" evidence="4">
    <location>
        <begin position="20"/>
        <end position="355"/>
    </location>
</feature>
<evidence type="ECO:0000256" key="1">
    <source>
        <dbReference type="ARBA" id="ARBA00008072"/>
    </source>
</evidence>
<evidence type="ECO:0000313" key="5">
    <source>
        <dbReference type="EMBL" id="KAK8859930.1"/>
    </source>
</evidence>
<dbReference type="PANTHER" id="PTHR45348">
    <property type="entry name" value="HYPOTHETICAL OXIDOREDUCTASE (EUROFUNG)"/>
    <property type="match status" value="1"/>
</dbReference>
<sequence length="368" mass="38640">MTTMTDAIESRTALALGAPGSLKEVTLAIPRPLPPSSVLVKVAFVGLNPSDVKMTAGGVPLGAIAGTEFSGTIVEKGDAVPATLTVGQRICGATLGYNERLEEGTGAFATYVVADAHLLLPVPDRLSLEDAATLPVAVMTAGIVLRQILGLRDGSFQTYGRGSSQDVLVYGGSTSSGLLMIQVLKHAGIKVLTTCSPHNFELTRAAGAASAFDYHDSTGVGGAIRAATENTLGIAIDCITSTESMRICYEALGTQGGRYVALDKIPIPSHTRRNVWPQMAFAMRGFGQEVNWGGEPYACTASQEDKDHAATWMQEAATLVEQGIIKPHRWEAVPPGGFEAVIQRLDRMKGGKLSAVKLIASLAMQCNA</sequence>
<dbReference type="InterPro" id="IPR011032">
    <property type="entry name" value="GroES-like_sf"/>
</dbReference>
<evidence type="ECO:0000259" key="4">
    <source>
        <dbReference type="SMART" id="SM00829"/>
    </source>
</evidence>
<dbReference type="Proteomes" id="UP001390339">
    <property type="component" value="Unassembled WGS sequence"/>
</dbReference>
<dbReference type="Gene3D" id="3.90.180.10">
    <property type="entry name" value="Medium-chain alcohol dehydrogenases, catalytic domain"/>
    <property type="match status" value="1"/>
</dbReference>
<dbReference type="InterPro" id="IPR047122">
    <property type="entry name" value="Trans-enoyl_RdTase-like"/>
</dbReference>
<proteinExistence type="inferred from homology"/>
<dbReference type="SUPFAM" id="SSF51735">
    <property type="entry name" value="NAD(P)-binding Rossmann-fold domains"/>
    <property type="match status" value="1"/>
</dbReference>
<keyword evidence="2" id="KW-0521">NADP</keyword>
<dbReference type="PANTHER" id="PTHR45348:SF6">
    <property type="entry name" value="TRANS-ENOYL REDUCTASE APDC"/>
    <property type="match status" value="1"/>
</dbReference>
<dbReference type="InterPro" id="IPR013149">
    <property type="entry name" value="ADH-like_C"/>
</dbReference>
<keyword evidence="3" id="KW-0560">Oxidoreductase</keyword>
<dbReference type="CDD" id="cd08249">
    <property type="entry name" value="enoyl_reductase_like"/>
    <property type="match status" value="1"/>
</dbReference>
<evidence type="ECO:0000256" key="3">
    <source>
        <dbReference type="ARBA" id="ARBA00023002"/>
    </source>
</evidence>
<dbReference type="InterPro" id="IPR036291">
    <property type="entry name" value="NAD(P)-bd_dom_sf"/>
</dbReference>
<dbReference type="InterPro" id="IPR013154">
    <property type="entry name" value="ADH-like_N"/>
</dbReference>
<dbReference type="SUPFAM" id="SSF50129">
    <property type="entry name" value="GroES-like"/>
    <property type="match status" value="1"/>
</dbReference>
<gene>
    <name evidence="5" type="ORF">PGQ11_010664</name>
</gene>
<reference evidence="5 6" key="1">
    <citation type="journal article" date="2024" name="IMA Fungus">
        <title>Apiospora arundinis, a panoply of carbohydrate-active enzymes and secondary metabolites.</title>
        <authorList>
            <person name="Sorensen T."/>
            <person name="Petersen C."/>
            <person name="Muurmann A.T."/>
            <person name="Christiansen J.V."/>
            <person name="Brundto M.L."/>
            <person name="Overgaard C.K."/>
            <person name="Boysen A.T."/>
            <person name="Wollenberg R.D."/>
            <person name="Larsen T.O."/>
            <person name="Sorensen J.L."/>
            <person name="Nielsen K.L."/>
            <person name="Sondergaard T.E."/>
        </authorList>
    </citation>
    <scope>NUCLEOTIDE SEQUENCE [LARGE SCALE GENOMIC DNA]</scope>
    <source>
        <strain evidence="5 6">AAU 773</strain>
    </source>
</reference>
<protein>
    <submittedName>
        <fullName evidence="5">Deshydrogenase mokE</fullName>
    </submittedName>
</protein>
<evidence type="ECO:0000256" key="2">
    <source>
        <dbReference type="ARBA" id="ARBA00022857"/>
    </source>
</evidence>
<dbReference type="EMBL" id="JAPCWZ010000006">
    <property type="protein sequence ID" value="KAK8859930.1"/>
    <property type="molecule type" value="Genomic_DNA"/>
</dbReference>
<accession>A0ABR2IAG4</accession>
<dbReference type="InterPro" id="IPR020843">
    <property type="entry name" value="ER"/>
</dbReference>
<keyword evidence="6" id="KW-1185">Reference proteome</keyword>